<evidence type="ECO:0000256" key="5">
    <source>
        <dbReference type="SAM" id="MobiDB-lite"/>
    </source>
</evidence>
<dbReference type="VEuPathDB" id="TriTrypDB:LMJSD75_360012900"/>
<dbReference type="InterPro" id="IPR000571">
    <property type="entry name" value="Znf_CCCH"/>
</dbReference>
<protein>
    <recommendedName>
        <fullName evidence="6">C3H1-type domain-containing protein</fullName>
    </recommendedName>
</protein>
<gene>
    <name evidence="7" type="ORF">LMJF_36_0730</name>
</gene>
<feature type="compositionally biased region" description="Low complexity" evidence="5">
    <location>
        <begin position="513"/>
        <end position="531"/>
    </location>
</feature>
<feature type="zinc finger region" description="C3H1-type" evidence="4">
    <location>
        <begin position="117"/>
        <end position="144"/>
    </location>
</feature>
<feature type="zinc finger region" description="C3H1-type" evidence="4">
    <location>
        <begin position="306"/>
        <end position="334"/>
    </location>
</feature>
<dbReference type="InterPro" id="IPR036855">
    <property type="entry name" value="Znf_CCCH_sf"/>
</dbReference>
<dbReference type="KEGG" id="lma:LMJF_36_0730"/>
<dbReference type="VEuPathDB" id="TriTrypDB:LMJFC_360014100"/>
<dbReference type="InParanoid" id="Q4Q203"/>
<feature type="domain" description="C3H1-type" evidence="6">
    <location>
        <begin position="306"/>
        <end position="334"/>
    </location>
</feature>
<dbReference type="SUPFAM" id="SSF90229">
    <property type="entry name" value="CCCH zinc finger"/>
    <property type="match status" value="2"/>
</dbReference>
<dbReference type="HOGENOM" id="CLU_492169_0_0_1"/>
<feature type="region of interest" description="Disordered" evidence="5">
    <location>
        <begin position="506"/>
        <end position="554"/>
    </location>
</feature>
<evidence type="ECO:0000256" key="1">
    <source>
        <dbReference type="ARBA" id="ARBA00022723"/>
    </source>
</evidence>
<feature type="region of interest" description="Disordered" evidence="5">
    <location>
        <begin position="450"/>
        <end position="471"/>
    </location>
</feature>
<feature type="compositionally biased region" description="Low complexity" evidence="5">
    <location>
        <begin position="450"/>
        <end position="470"/>
    </location>
</feature>
<accession>Q4Q203</accession>
<reference evidence="7 8" key="1">
    <citation type="journal article" date="2005" name="Science">
        <title>The genome of the kinetoplastid parasite, Leishmania major.</title>
        <authorList>
            <person name="Ivens A.C."/>
            <person name="Peacock C.S."/>
            <person name="Worthey E.A."/>
            <person name="Murphy L."/>
            <person name="Aggarwal G."/>
            <person name="Berriman M."/>
            <person name="Sisk E."/>
            <person name="Rajandream M.A."/>
            <person name="Adlem E."/>
            <person name="Aert R."/>
            <person name="Anupama A."/>
            <person name="Apostolou Z."/>
            <person name="Attipoe P."/>
            <person name="Bason N."/>
            <person name="Bauser C."/>
            <person name="Beck A."/>
            <person name="Beverley S.M."/>
            <person name="Bianchettin G."/>
            <person name="Borzym K."/>
            <person name="Bothe G."/>
            <person name="Bruschi C.V."/>
            <person name="Collins M."/>
            <person name="Cadag E."/>
            <person name="Ciarloni L."/>
            <person name="Clayton C."/>
            <person name="Coulson R.M."/>
            <person name="Cronin A."/>
            <person name="Cruz A.K."/>
            <person name="Davies R.M."/>
            <person name="De Gaudenzi J."/>
            <person name="Dobson D.E."/>
            <person name="Duesterhoeft A."/>
            <person name="Fazelina G."/>
            <person name="Fosker N."/>
            <person name="Frasch A.C."/>
            <person name="Fraser A."/>
            <person name="Fuchs M."/>
            <person name="Gabel C."/>
            <person name="Goble A."/>
            <person name="Goffeau A."/>
            <person name="Harris D."/>
            <person name="Hertz-Fowler C."/>
            <person name="Hilbert H."/>
            <person name="Horn D."/>
            <person name="Huang Y."/>
            <person name="Klages S."/>
            <person name="Knights A."/>
            <person name="Kube M."/>
            <person name="Larke N."/>
            <person name="Litvin L."/>
            <person name="Lord A."/>
            <person name="Louie T."/>
            <person name="Marra M."/>
            <person name="Masuy D."/>
            <person name="Matthews K."/>
            <person name="Michaeli S."/>
            <person name="Mottram J.C."/>
            <person name="Muller-Auer S."/>
            <person name="Munden H."/>
            <person name="Nelson S."/>
            <person name="Norbertczak H."/>
            <person name="Oliver K."/>
            <person name="O'neil S."/>
            <person name="Pentony M."/>
            <person name="Pohl T.M."/>
            <person name="Price C."/>
            <person name="Purnelle B."/>
            <person name="Quail M.A."/>
            <person name="Rabbinowitsch E."/>
            <person name="Reinhardt R."/>
            <person name="Rieger M."/>
            <person name="Rinta J."/>
            <person name="Robben J."/>
            <person name="Robertson L."/>
            <person name="Ruiz J.C."/>
            <person name="Rutter S."/>
            <person name="Saunders D."/>
            <person name="Schafer M."/>
            <person name="Schein J."/>
            <person name="Schwartz D.C."/>
            <person name="Seeger K."/>
            <person name="Seyler A."/>
            <person name="Sharp S."/>
            <person name="Shin H."/>
            <person name="Sivam D."/>
            <person name="Squares R."/>
            <person name="Squares S."/>
            <person name="Tosato V."/>
            <person name="Vogt C."/>
            <person name="Volckaert G."/>
            <person name="Wambutt R."/>
            <person name="Warren T."/>
            <person name="Wedler H."/>
            <person name="Woodward J."/>
            <person name="Zhou S."/>
            <person name="Zimmermann W."/>
            <person name="Smith D.F."/>
            <person name="Blackwell J.M."/>
            <person name="Stuart K.D."/>
            <person name="Barrell B."/>
            <person name="Myler P.J."/>
        </authorList>
    </citation>
    <scope>NUCLEOTIDE SEQUENCE [LARGE SCALE GENOMIC DNA]</scope>
    <source>
        <strain evidence="8">MHOM/IL/81/Friedlin</strain>
    </source>
</reference>
<dbReference type="RefSeq" id="XP_001686645.1">
    <property type="nucleotide sequence ID" value="XM_001686593.1"/>
</dbReference>
<feature type="compositionally biased region" description="Polar residues" evidence="5">
    <location>
        <begin position="47"/>
        <end position="72"/>
    </location>
</feature>
<feature type="compositionally biased region" description="Polar residues" evidence="5">
    <location>
        <begin position="532"/>
        <end position="554"/>
    </location>
</feature>
<dbReference type="PROSITE" id="PS50103">
    <property type="entry name" value="ZF_C3H1"/>
    <property type="match status" value="2"/>
</dbReference>
<dbReference type="OMA" id="CANYSKN"/>
<dbReference type="SMART" id="SM00356">
    <property type="entry name" value="ZnF_C3H1"/>
    <property type="match status" value="3"/>
</dbReference>
<dbReference type="PANTHER" id="PTHR37562:SF2">
    <property type="entry name" value="C3H1-TYPE DOMAIN-CONTAINING PROTEIN"/>
    <property type="match status" value="1"/>
</dbReference>
<dbReference type="PANTHER" id="PTHR37562">
    <property type="entry name" value="C3H1-TYPE DOMAIN-CONTAINING PROTEIN-RELATED"/>
    <property type="match status" value="1"/>
</dbReference>
<organism evidence="7 8">
    <name type="scientific">Leishmania major</name>
    <dbReference type="NCBI Taxonomy" id="5664"/>
    <lineage>
        <taxon>Eukaryota</taxon>
        <taxon>Discoba</taxon>
        <taxon>Euglenozoa</taxon>
        <taxon>Kinetoplastea</taxon>
        <taxon>Metakinetoplastina</taxon>
        <taxon>Trypanosomatida</taxon>
        <taxon>Trypanosomatidae</taxon>
        <taxon>Leishmaniinae</taxon>
        <taxon>Leishmania</taxon>
    </lineage>
</organism>
<feature type="compositionally biased region" description="Low complexity" evidence="5">
    <location>
        <begin position="350"/>
        <end position="374"/>
    </location>
</feature>
<feature type="region of interest" description="Disordered" evidence="5">
    <location>
        <begin position="340"/>
        <end position="374"/>
    </location>
</feature>
<dbReference type="AlphaFoldDB" id="Q4Q203"/>
<evidence type="ECO:0000259" key="6">
    <source>
        <dbReference type="PROSITE" id="PS50103"/>
    </source>
</evidence>
<dbReference type="EMBL" id="FR796432">
    <property type="protein sequence ID" value="CAJ09026.1"/>
    <property type="molecule type" value="Genomic_DNA"/>
</dbReference>
<keyword evidence="2 4" id="KW-0863">Zinc-finger</keyword>
<dbReference type="VEuPathDB" id="TriTrypDB:LmjF.36.0730"/>
<dbReference type="Proteomes" id="UP000000542">
    <property type="component" value="Chromosome 36"/>
</dbReference>
<dbReference type="eggNOG" id="ENOG502S0CG">
    <property type="taxonomic scope" value="Eukaryota"/>
</dbReference>
<dbReference type="VEuPathDB" id="TriTrypDB:LMJLV39_360013000"/>
<feature type="domain" description="C3H1-type" evidence="6">
    <location>
        <begin position="117"/>
        <end position="144"/>
    </location>
</feature>
<evidence type="ECO:0000313" key="8">
    <source>
        <dbReference type="Proteomes" id="UP000000542"/>
    </source>
</evidence>
<reference evidence="7 8" key="2">
    <citation type="journal article" date="2011" name="Genome Res.">
        <title>Chromosome and gene copy number variation allow major structural change between species and strains of Leishmania.</title>
        <authorList>
            <person name="Rogers M.B."/>
            <person name="Hilley J.D."/>
            <person name="Dickens N.J."/>
            <person name="Wilkes J."/>
            <person name="Bates P.A."/>
            <person name="Depledge D.P."/>
            <person name="Harris D."/>
            <person name="Her Y."/>
            <person name="Herzyk P."/>
            <person name="Imamura H."/>
            <person name="Otto T.D."/>
            <person name="Sanders M."/>
            <person name="Seeger K."/>
            <person name="Dujardin J.C."/>
            <person name="Berriman M."/>
            <person name="Smith D.F."/>
            <person name="Hertz-Fowler C."/>
            <person name="Mottram J.C."/>
        </authorList>
    </citation>
    <scope>NUCLEOTIDE SEQUENCE [LARGE SCALE GENOMIC DNA]</scope>
    <source>
        <strain evidence="8">MHOM/IL/81/Friedlin</strain>
    </source>
</reference>
<evidence type="ECO:0000256" key="3">
    <source>
        <dbReference type="ARBA" id="ARBA00022833"/>
    </source>
</evidence>
<evidence type="ECO:0000256" key="2">
    <source>
        <dbReference type="ARBA" id="ARBA00022771"/>
    </source>
</evidence>
<dbReference type="GO" id="GO:0003723">
    <property type="term" value="F:RNA binding"/>
    <property type="evidence" value="ECO:0000255"/>
    <property type="project" value="GeneDB"/>
</dbReference>
<sequence>MGVLLFPPGHGFRLFVHFSRLSFFVCIFLRLCCSLLPSLALQTMPSGNTQHRNWSSSNSGEVGSRQSPASTSEGRRSPNGRRSYQERITTVRFIQPSTGETMCTKLNRVQRTKTKPENDAELCESFLKGHCDSGNGCQYVHVPKQYLWRLLSPHVDPKTLFYYPGFNVRCYTPDMNVYYDIPSEFIYQTKGSDRYVELFNDNGDNFKDKCRLCPNLQSHGICDNNEQCDDIHCAVADLDQFPHIATHRATKEAVARYEHMPPELIVRVYQPNTPGDGMDFNGDDVLRTAGATQYEDAYKQTGGIPALKMQHCAHFQTKKLCRMGDGCRFLHVVSVALASPSPDEEASMRSSPAPATITASATSAPNAATPTPTAAKMHTATTMTATVTAGRQLREEDVAMNAAAEMAAIAMAAGEPRYIGSHLDNTVPQVSRNGRPHTYGTQAVVPQQLQPHQQLQPYQSQQQPSSIYPYGPVSMGAVKERVSPVQYRSSGRLSPIKVVVTPGQMEGAPAQRLSPVSLPSGGSSGTPTQQPHSRTSPLRRNNPYSLSPSSTSLN</sequence>
<evidence type="ECO:0000313" key="7">
    <source>
        <dbReference type="EMBL" id="CAJ09026.1"/>
    </source>
</evidence>
<feature type="region of interest" description="Disordered" evidence="5">
    <location>
        <begin position="47"/>
        <end position="82"/>
    </location>
</feature>
<keyword evidence="8" id="KW-1185">Reference proteome</keyword>
<proteinExistence type="predicted"/>
<dbReference type="GeneID" id="5655323"/>
<keyword evidence="3 4" id="KW-0862">Zinc</keyword>
<dbReference type="GO" id="GO:0008270">
    <property type="term" value="F:zinc ion binding"/>
    <property type="evidence" value="ECO:0007669"/>
    <property type="project" value="UniProtKB-KW"/>
</dbReference>
<name>Q4Q203_LEIMA</name>
<evidence type="ECO:0000256" key="4">
    <source>
        <dbReference type="PROSITE-ProRule" id="PRU00723"/>
    </source>
</evidence>
<keyword evidence="1 4" id="KW-0479">Metal-binding</keyword>